<keyword evidence="2 5" id="KW-0812">Transmembrane</keyword>
<keyword evidence="6" id="KW-0489">Methyltransferase</keyword>
<reference evidence="6 7" key="1">
    <citation type="submission" date="2018-07" db="EMBL/GenBank/DDBJ databases">
        <title>Genomic Encyclopedia of Type Strains, Phase IV (KMG-IV): sequencing the most valuable type-strain genomes for metagenomic binning, comparative biology and taxonomic classification.</title>
        <authorList>
            <person name="Goeker M."/>
        </authorList>
    </citation>
    <scope>NUCLEOTIDE SEQUENCE [LARGE SCALE GENOMIC DNA]</scope>
    <source>
        <strain evidence="6 7">DSM 4134</strain>
    </source>
</reference>
<evidence type="ECO:0000256" key="1">
    <source>
        <dbReference type="ARBA" id="ARBA00004127"/>
    </source>
</evidence>
<feature type="transmembrane region" description="Helical" evidence="5">
    <location>
        <begin position="216"/>
        <end position="234"/>
    </location>
</feature>
<accession>A0A3D9L6R2</accession>
<dbReference type="InterPro" id="IPR007318">
    <property type="entry name" value="Phopholipid_MeTrfase"/>
</dbReference>
<comment type="subcellular location">
    <subcellularLocation>
        <location evidence="1">Endomembrane system</location>
        <topology evidence="1">Multi-pass membrane protein</topology>
    </subcellularLocation>
</comment>
<keyword evidence="6" id="KW-0808">Transferase</keyword>
<dbReference type="GO" id="GO:0008168">
    <property type="term" value="F:methyltransferase activity"/>
    <property type="evidence" value="ECO:0007669"/>
    <property type="project" value="UniProtKB-KW"/>
</dbReference>
<feature type="transmembrane region" description="Helical" evidence="5">
    <location>
        <begin position="83"/>
        <end position="104"/>
    </location>
</feature>
<dbReference type="Pfam" id="PF04191">
    <property type="entry name" value="PEMT"/>
    <property type="match status" value="1"/>
</dbReference>
<keyword evidence="7" id="KW-1185">Reference proteome</keyword>
<feature type="transmembrane region" description="Helical" evidence="5">
    <location>
        <begin position="183"/>
        <end position="201"/>
    </location>
</feature>
<proteinExistence type="predicted"/>
<dbReference type="OrthoDB" id="9809773at2"/>
<dbReference type="AlphaFoldDB" id="A0A3D9L6R2"/>
<name>A0A3D9L6R2_MARFU</name>
<dbReference type="Proteomes" id="UP000256779">
    <property type="component" value="Unassembled WGS sequence"/>
</dbReference>
<evidence type="ECO:0000313" key="6">
    <source>
        <dbReference type="EMBL" id="RED99858.1"/>
    </source>
</evidence>
<evidence type="ECO:0000256" key="2">
    <source>
        <dbReference type="ARBA" id="ARBA00022692"/>
    </source>
</evidence>
<keyword evidence="4 5" id="KW-0472">Membrane</keyword>
<evidence type="ECO:0000313" key="7">
    <source>
        <dbReference type="Proteomes" id="UP000256779"/>
    </source>
</evidence>
<keyword evidence="3 5" id="KW-1133">Transmembrane helix</keyword>
<evidence type="ECO:0000256" key="4">
    <source>
        <dbReference type="ARBA" id="ARBA00023136"/>
    </source>
</evidence>
<organism evidence="6 7">
    <name type="scientific">Marinoscillum furvescens DSM 4134</name>
    <dbReference type="NCBI Taxonomy" id="1122208"/>
    <lineage>
        <taxon>Bacteria</taxon>
        <taxon>Pseudomonadati</taxon>
        <taxon>Bacteroidota</taxon>
        <taxon>Cytophagia</taxon>
        <taxon>Cytophagales</taxon>
        <taxon>Reichenbachiellaceae</taxon>
        <taxon>Marinoscillum</taxon>
    </lineage>
</organism>
<gene>
    <name evidence="6" type="ORF">C7460_107142</name>
</gene>
<dbReference type="RefSeq" id="WP_147302903.1">
    <property type="nucleotide sequence ID" value="NZ_QREG01000007.1"/>
</dbReference>
<dbReference type="GO" id="GO:0012505">
    <property type="term" value="C:endomembrane system"/>
    <property type="evidence" value="ECO:0007669"/>
    <property type="project" value="UniProtKB-SubCell"/>
</dbReference>
<protein>
    <submittedName>
        <fullName evidence="6">Lipid A phosphate methyltransferase</fullName>
    </submittedName>
</protein>
<sequence>MADASKSLKQGRLLFRYRGLLPLLLLAPALALTYWQPAAPSRMYVLLCVGLSLLGTIMRMYIVGHTPKGTSGRNTGRQLAEQLNTTGAYAVVQHPLYLANFIIWLGLALYPQNALFLALTVAFFFWVYRRIFQLEEAFLKNQFGDTWRQWSAKTPTILPNIWLYKPPTEAFNWKKVLRKEKNGLLAIVLVFTLFELTASLGQGNSLRQTLTVHQEWLWATGISGGLYLLIKVIMKKTSWLK</sequence>
<dbReference type="GO" id="GO:0032259">
    <property type="term" value="P:methylation"/>
    <property type="evidence" value="ECO:0007669"/>
    <property type="project" value="UniProtKB-KW"/>
</dbReference>
<evidence type="ECO:0000256" key="3">
    <source>
        <dbReference type="ARBA" id="ARBA00022989"/>
    </source>
</evidence>
<evidence type="ECO:0000256" key="5">
    <source>
        <dbReference type="SAM" id="Phobius"/>
    </source>
</evidence>
<feature type="transmembrane region" description="Helical" evidence="5">
    <location>
        <begin position="41"/>
        <end position="62"/>
    </location>
</feature>
<feature type="transmembrane region" description="Helical" evidence="5">
    <location>
        <begin position="110"/>
        <end position="128"/>
    </location>
</feature>
<dbReference type="Gene3D" id="1.20.120.1630">
    <property type="match status" value="1"/>
</dbReference>
<comment type="caution">
    <text evidence="6">The sequence shown here is derived from an EMBL/GenBank/DDBJ whole genome shotgun (WGS) entry which is preliminary data.</text>
</comment>
<dbReference type="EMBL" id="QREG01000007">
    <property type="protein sequence ID" value="RED99858.1"/>
    <property type="molecule type" value="Genomic_DNA"/>
</dbReference>